<accession>A0ABS9TPQ8</accession>
<sequence>MTSSWGERATHLVRKRVVPYAGTQIPHTAAVPPGKQEMRNARSTIYPAQT</sequence>
<gene>
    <name evidence="2" type="ORF">MMF94_32955</name>
</gene>
<proteinExistence type="predicted"/>
<comment type="caution">
    <text evidence="2">The sequence shown here is derived from an EMBL/GenBank/DDBJ whole genome shotgun (WGS) entry which is preliminary data.</text>
</comment>
<protein>
    <submittedName>
        <fullName evidence="2">Uncharacterized protein</fullName>
    </submittedName>
</protein>
<evidence type="ECO:0000313" key="3">
    <source>
        <dbReference type="Proteomes" id="UP001299970"/>
    </source>
</evidence>
<feature type="region of interest" description="Disordered" evidence="1">
    <location>
        <begin position="26"/>
        <end position="50"/>
    </location>
</feature>
<keyword evidence="3" id="KW-1185">Reference proteome</keyword>
<evidence type="ECO:0000313" key="2">
    <source>
        <dbReference type="EMBL" id="MCH6170538.1"/>
    </source>
</evidence>
<evidence type="ECO:0000256" key="1">
    <source>
        <dbReference type="SAM" id="MobiDB-lite"/>
    </source>
</evidence>
<feature type="compositionally biased region" description="Polar residues" evidence="1">
    <location>
        <begin position="41"/>
        <end position="50"/>
    </location>
</feature>
<name>A0ABS9TPQ8_9PSEU</name>
<dbReference type="RefSeq" id="WP_241041345.1">
    <property type="nucleotide sequence ID" value="NZ_BAAAJF010000050.1"/>
</dbReference>
<organism evidence="2 3">
    <name type="scientific">Pseudonocardia alaniniphila</name>
    <dbReference type="NCBI Taxonomy" id="75291"/>
    <lineage>
        <taxon>Bacteria</taxon>
        <taxon>Bacillati</taxon>
        <taxon>Actinomycetota</taxon>
        <taxon>Actinomycetes</taxon>
        <taxon>Pseudonocardiales</taxon>
        <taxon>Pseudonocardiaceae</taxon>
        <taxon>Pseudonocardia</taxon>
    </lineage>
</organism>
<dbReference type="EMBL" id="JAKXMK010000033">
    <property type="protein sequence ID" value="MCH6170538.1"/>
    <property type="molecule type" value="Genomic_DNA"/>
</dbReference>
<reference evidence="2 3" key="1">
    <citation type="submission" date="2022-03" db="EMBL/GenBank/DDBJ databases">
        <title>Pseudonocardia alaer sp. nov., a novel actinomycete isolated from reed forest soil.</title>
        <authorList>
            <person name="Wang L."/>
        </authorList>
    </citation>
    <scope>NUCLEOTIDE SEQUENCE [LARGE SCALE GENOMIC DNA]</scope>
    <source>
        <strain evidence="2 3">Y-16303</strain>
    </source>
</reference>
<dbReference type="Proteomes" id="UP001299970">
    <property type="component" value="Unassembled WGS sequence"/>
</dbReference>